<name>A0ABV9E5M6_9ACTN</name>
<dbReference type="Proteomes" id="UP001595891">
    <property type="component" value="Unassembled WGS sequence"/>
</dbReference>
<reference evidence="2" key="1">
    <citation type="journal article" date="2019" name="Int. J. Syst. Evol. Microbiol.">
        <title>The Global Catalogue of Microorganisms (GCM) 10K type strain sequencing project: providing services to taxonomists for standard genome sequencing and annotation.</title>
        <authorList>
            <consortium name="The Broad Institute Genomics Platform"/>
            <consortium name="The Broad Institute Genome Sequencing Center for Infectious Disease"/>
            <person name="Wu L."/>
            <person name="Ma J."/>
        </authorList>
    </citation>
    <scope>NUCLEOTIDE SEQUENCE [LARGE SCALE GENOMIC DNA]</scope>
    <source>
        <strain evidence="2">CCUG 49560</strain>
    </source>
</reference>
<dbReference type="EMBL" id="JBHSFN010000001">
    <property type="protein sequence ID" value="MFC4584663.1"/>
    <property type="molecule type" value="Genomic_DNA"/>
</dbReference>
<accession>A0ABV9E5M6</accession>
<dbReference type="RefSeq" id="WP_262847115.1">
    <property type="nucleotide sequence ID" value="NZ_JANZYP010000057.1"/>
</dbReference>
<protein>
    <submittedName>
        <fullName evidence="1">Uncharacterized protein</fullName>
    </submittedName>
</protein>
<organism evidence="1 2">
    <name type="scientific">Sphaerisporangium corydalis</name>
    <dbReference type="NCBI Taxonomy" id="1441875"/>
    <lineage>
        <taxon>Bacteria</taxon>
        <taxon>Bacillati</taxon>
        <taxon>Actinomycetota</taxon>
        <taxon>Actinomycetes</taxon>
        <taxon>Streptosporangiales</taxon>
        <taxon>Streptosporangiaceae</taxon>
        <taxon>Sphaerisporangium</taxon>
    </lineage>
</organism>
<proteinExistence type="predicted"/>
<gene>
    <name evidence="1" type="ORF">ACFO8L_01165</name>
</gene>
<keyword evidence="2" id="KW-1185">Reference proteome</keyword>
<sequence length="51" mass="5763">MKTNPRQHSCPRCGTMLDDGPILYRCAACRRSVYAADLDTDFHTTHITHAN</sequence>
<evidence type="ECO:0000313" key="2">
    <source>
        <dbReference type="Proteomes" id="UP001595891"/>
    </source>
</evidence>
<comment type="caution">
    <text evidence="1">The sequence shown here is derived from an EMBL/GenBank/DDBJ whole genome shotgun (WGS) entry which is preliminary data.</text>
</comment>
<evidence type="ECO:0000313" key="1">
    <source>
        <dbReference type="EMBL" id="MFC4584663.1"/>
    </source>
</evidence>